<feature type="transmembrane region" description="Helical" evidence="1">
    <location>
        <begin position="24"/>
        <end position="43"/>
    </location>
</feature>
<gene>
    <name evidence="3" type="primary">si:dkey-234i14.6</name>
</gene>
<proteinExistence type="predicted"/>
<dbReference type="OrthoDB" id="6104570at2759"/>
<sequence length="456" mass="50829">MEGLRAENAGVDAAGASAEEKYRALAYDTALSTLVAVAVYVVVKVSVDGIRQWRARIPVLIVGSGPVGLAAALVAVRSGKVLKLTLLEERYRAALLCRPQQIALDPRSVNFLLGLGVDFDNMEGCWHNEHFFTRIGVFQEYLLSILEQKKHKVDVRVQLGTKFSEDYLRRIPHNEWPRVIVVADGSCGDSCSVLGISSDFSVESCHAYGANATIERPDQRQVPTPEIRAHSLYFDLSAYGVEALREHRTPPTKPGFHLKIYGTFRNRYMALICPASDTKMVRFLRHTANAAVMKNIFHQSFNAYKTDIEPRLSDVTLHHMQCSRRLFEIQLSHRRISAAYIEGDNVAVTVEGEAARVLNFDTGEHASSWACDSLVHFVAFHLVRLRVLSHACHACHPGCGVNLGMRGLESMGTFIYRTATAVDRNDVLEALSAKMQHSRQVAETFRQTGLTESIYE</sequence>
<dbReference type="InterPro" id="IPR036188">
    <property type="entry name" value="FAD/NAD-bd_sf"/>
</dbReference>
<evidence type="ECO:0000256" key="1">
    <source>
        <dbReference type="SAM" id="Phobius"/>
    </source>
</evidence>
<dbReference type="Proteomes" id="UP000515150">
    <property type="component" value="Chromosome 6"/>
</dbReference>
<dbReference type="SUPFAM" id="SSF51905">
    <property type="entry name" value="FAD/NAD(P)-binding domain"/>
    <property type="match status" value="1"/>
</dbReference>
<dbReference type="Gene3D" id="3.50.50.60">
    <property type="entry name" value="FAD/NAD(P)-binding domain"/>
    <property type="match status" value="1"/>
</dbReference>
<dbReference type="AlphaFoldDB" id="A0A6P7MTA8"/>
<organism evidence="2 3">
    <name type="scientific">Betta splendens</name>
    <name type="common">Siamese fighting fish</name>
    <dbReference type="NCBI Taxonomy" id="158456"/>
    <lineage>
        <taxon>Eukaryota</taxon>
        <taxon>Metazoa</taxon>
        <taxon>Chordata</taxon>
        <taxon>Craniata</taxon>
        <taxon>Vertebrata</taxon>
        <taxon>Euteleostomi</taxon>
        <taxon>Actinopterygii</taxon>
        <taxon>Neopterygii</taxon>
        <taxon>Teleostei</taxon>
        <taxon>Neoteleostei</taxon>
        <taxon>Acanthomorphata</taxon>
        <taxon>Anabantaria</taxon>
        <taxon>Anabantiformes</taxon>
        <taxon>Anabantoidei</taxon>
        <taxon>Osphronemidae</taxon>
        <taxon>Betta</taxon>
    </lineage>
</organism>
<dbReference type="InParanoid" id="A0A6P7MTA8"/>
<name>A0A6P7MTA8_BETSP</name>
<evidence type="ECO:0000313" key="2">
    <source>
        <dbReference type="Proteomes" id="UP000515150"/>
    </source>
</evidence>
<evidence type="ECO:0000313" key="3">
    <source>
        <dbReference type="RefSeq" id="XP_029010151.1"/>
    </source>
</evidence>
<dbReference type="KEGG" id="bspl:114857646"/>
<keyword evidence="1" id="KW-1133">Transmembrane helix</keyword>
<accession>A0A6P7MTA8</accession>
<dbReference type="RefSeq" id="XP_029010151.1">
    <property type="nucleotide sequence ID" value="XM_029154318.3"/>
</dbReference>
<keyword evidence="1" id="KW-0812">Transmembrane</keyword>
<dbReference type="PRINTS" id="PR00469">
    <property type="entry name" value="PNDRDTASEII"/>
</dbReference>
<protein>
    <submittedName>
        <fullName evidence="3">Uncharacterized protein si:dkey-234i14.6 isoform X1</fullName>
    </submittedName>
</protein>
<keyword evidence="2" id="KW-1185">Reference proteome</keyword>
<dbReference type="FunCoup" id="A0A6P7MTA8">
    <property type="interactions" value="1209"/>
</dbReference>
<feature type="transmembrane region" description="Helical" evidence="1">
    <location>
        <begin position="55"/>
        <end position="76"/>
    </location>
</feature>
<reference evidence="3" key="1">
    <citation type="submission" date="2025-08" db="UniProtKB">
        <authorList>
            <consortium name="RefSeq"/>
        </authorList>
    </citation>
    <scope>IDENTIFICATION</scope>
</reference>
<dbReference type="GeneID" id="114857646"/>
<keyword evidence="1" id="KW-0472">Membrane</keyword>